<dbReference type="InterPro" id="IPR013968">
    <property type="entry name" value="PKS_KR"/>
</dbReference>
<dbReference type="InterPro" id="IPR014030">
    <property type="entry name" value="Ketoacyl_synth_N"/>
</dbReference>
<dbReference type="Gene3D" id="3.40.50.720">
    <property type="entry name" value="NAD(P)-binding Rossmann-like Domain"/>
    <property type="match status" value="1"/>
</dbReference>
<dbReference type="Pfam" id="PF08659">
    <property type="entry name" value="KR"/>
    <property type="match status" value="1"/>
</dbReference>
<dbReference type="InterPro" id="IPR016035">
    <property type="entry name" value="Acyl_Trfase/lysoPLipase"/>
</dbReference>
<dbReference type="InterPro" id="IPR036736">
    <property type="entry name" value="ACP-like_sf"/>
</dbReference>
<dbReference type="Pfam" id="PF00109">
    <property type="entry name" value="ketoacyl-synt"/>
    <property type="match status" value="1"/>
</dbReference>
<dbReference type="SUPFAM" id="SSF53901">
    <property type="entry name" value="Thiolase-like"/>
    <property type="match status" value="1"/>
</dbReference>
<keyword evidence="9" id="KW-0012">Acyltransferase</keyword>
<name>A0ABN2QWD2_9PSEU</name>
<keyword evidence="6" id="KW-0677">Repeat</keyword>
<dbReference type="InterPro" id="IPR018201">
    <property type="entry name" value="Ketoacyl_synth_AS"/>
</dbReference>
<dbReference type="SUPFAM" id="SSF55048">
    <property type="entry name" value="Probable ACP-binding domain of malonyl-CoA ACP transacylase"/>
    <property type="match status" value="1"/>
</dbReference>
<dbReference type="Pfam" id="PF18369">
    <property type="entry name" value="PKS_DE"/>
    <property type="match status" value="1"/>
</dbReference>
<dbReference type="SUPFAM" id="SSF51735">
    <property type="entry name" value="NAD(P)-binding Rossmann-fold domains"/>
    <property type="match status" value="2"/>
</dbReference>
<evidence type="ECO:0008006" key="14">
    <source>
        <dbReference type="Google" id="ProtNLM"/>
    </source>
</evidence>
<dbReference type="InterPro" id="IPR014031">
    <property type="entry name" value="Ketoacyl_synth_C"/>
</dbReference>
<proteinExistence type="predicted"/>
<dbReference type="Gene3D" id="3.40.47.10">
    <property type="match status" value="1"/>
</dbReference>
<dbReference type="InterPro" id="IPR016039">
    <property type="entry name" value="Thiolase-like"/>
</dbReference>
<evidence type="ECO:0000256" key="1">
    <source>
        <dbReference type="ARBA" id="ARBA00001957"/>
    </source>
</evidence>
<evidence type="ECO:0000313" key="12">
    <source>
        <dbReference type="EMBL" id="GAA1959164.1"/>
    </source>
</evidence>
<dbReference type="NCBIfam" id="NF045894">
    <property type="entry name" value="PKS_plus_SDR"/>
    <property type="match status" value="1"/>
</dbReference>
<evidence type="ECO:0000259" key="11">
    <source>
        <dbReference type="PROSITE" id="PS52004"/>
    </source>
</evidence>
<dbReference type="InterPro" id="IPR020806">
    <property type="entry name" value="PKS_PP-bd"/>
</dbReference>
<dbReference type="Proteomes" id="UP001501116">
    <property type="component" value="Unassembled WGS sequence"/>
</dbReference>
<dbReference type="Gene3D" id="3.30.70.3290">
    <property type="match status" value="1"/>
</dbReference>
<dbReference type="InterPro" id="IPR016036">
    <property type="entry name" value="Malonyl_transacylase_ACP-bd"/>
</dbReference>
<dbReference type="InterPro" id="IPR050091">
    <property type="entry name" value="PKS_NRPS_Biosynth_Enz"/>
</dbReference>
<dbReference type="SMART" id="SM00825">
    <property type="entry name" value="PKS_KS"/>
    <property type="match status" value="1"/>
</dbReference>
<dbReference type="PROSITE" id="PS00012">
    <property type="entry name" value="PHOSPHOPANTETHEINE"/>
    <property type="match status" value="1"/>
</dbReference>
<evidence type="ECO:0000256" key="6">
    <source>
        <dbReference type="ARBA" id="ARBA00022737"/>
    </source>
</evidence>
<evidence type="ECO:0000259" key="10">
    <source>
        <dbReference type="PROSITE" id="PS50075"/>
    </source>
</evidence>
<dbReference type="Gene3D" id="6.10.140.1830">
    <property type="match status" value="1"/>
</dbReference>
<dbReference type="SMART" id="SM00822">
    <property type="entry name" value="PKS_KR"/>
    <property type="match status" value="1"/>
</dbReference>
<dbReference type="Gene3D" id="3.40.366.10">
    <property type="entry name" value="Malonyl-Coenzyme A Acyl Carrier Protein, domain 2"/>
    <property type="match status" value="1"/>
</dbReference>
<evidence type="ECO:0000256" key="5">
    <source>
        <dbReference type="ARBA" id="ARBA00022679"/>
    </source>
</evidence>
<dbReference type="PROSITE" id="PS50075">
    <property type="entry name" value="CARRIER"/>
    <property type="match status" value="1"/>
</dbReference>
<dbReference type="Pfam" id="PF00698">
    <property type="entry name" value="Acyl_transf_1"/>
    <property type="match status" value="1"/>
</dbReference>
<keyword evidence="13" id="KW-1185">Reference proteome</keyword>
<keyword evidence="5" id="KW-0808">Transferase</keyword>
<dbReference type="PANTHER" id="PTHR43775:SF51">
    <property type="entry name" value="INACTIVE PHENOLPHTHIOCEROL SYNTHESIS POLYKETIDE SYNTHASE TYPE I PKS1-RELATED"/>
    <property type="match status" value="1"/>
</dbReference>
<dbReference type="InterPro" id="IPR009081">
    <property type="entry name" value="PP-bd_ACP"/>
</dbReference>
<evidence type="ECO:0000256" key="3">
    <source>
        <dbReference type="ARBA" id="ARBA00022450"/>
    </source>
</evidence>
<dbReference type="SUPFAM" id="SSF52151">
    <property type="entry name" value="FabD/lysophospholipase-like"/>
    <property type="match status" value="1"/>
</dbReference>
<dbReference type="InterPro" id="IPR054514">
    <property type="entry name" value="RhiE-like_linker"/>
</dbReference>
<evidence type="ECO:0000256" key="9">
    <source>
        <dbReference type="ARBA" id="ARBA00023315"/>
    </source>
</evidence>
<dbReference type="SMART" id="SM00827">
    <property type="entry name" value="PKS_AT"/>
    <property type="match status" value="1"/>
</dbReference>
<dbReference type="SUPFAM" id="SSF47336">
    <property type="entry name" value="ACP-like"/>
    <property type="match status" value="1"/>
</dbReference>
<accession>A0ABN2QWD2</accession>
<dbReference type="CDD" id="cd00833">
    <property type="entry name" value="PKS"/>
    <property type="match status" value="1"/>
</dbReference>
<feature type="domain" description="Ketosynthase family 3 (KS3)" evidence="11">
    <location>
        <begin position="33"/>
        <end position="458"/>
    </location>
</feature>
<dbReference type="InterPro" id="IPR015083">
    <property type="entry name" value="NorB/c/GfsB-D-like_docking"/>
</dbReference>
<dbReference type="Pfam" id="PF08990">
    <property type="entry name" value="Docking"/>
    <property type="match status" value="1"/>
</dbReference>
<sequence>MTDDEKLVDYLKWVTADLHETRRRLTELESDRREPIAIVGMGCRFPGGVHGPDELWELVADEVDAITGFPTDRGWDLAGLYDPDPARVGKCYVREGGFLHDVADFDAGFFGISPREAVTIDPQQRLLLEISWEVFERAGIDPASLRGSDTGVFAGVVYQNYGTRNRVADEFEGYLAVGSSGSVASGRVAYNFGLEGPAVTIDTACSSSLVAMHLAVQSLRQGECSLALAGGVTVMPLSGVFVEFSRQRGLAPDGRCKSFAAAADGTSWSEGAGLVLLERLSDAKRNGHPVLAVVCGSAVNQDGASNGLTAPNGPSQQRVIRQALADARLSTVDVDVVEAHGTGTRLGDPIEAQALLATYGQGRPADRPLWLGSLKSNIGHTQGAAGVAGVIKMVQAMRHGALPKTLHVDEPISDVDWTTGAVELLTGRVHWPRGERPRRAAVSAFGMSGTNAHLVLGEAPVAPGAPAGPRPELRALPVLVSAHSEAALRGQAARLADFAAAAPDSGLADLGWSLLSGRATLDHRAVVVASGRTRLLSGLRSVASGGPVSGVVSGVSDVDGRVVFVFPGQGAQWVGMGARLLDEAGVFAEWMERCASALGSVAGFSVLDVVRGGAGGLLDRVDVVQPVSFAVMVSLAGLWRSFGVVPDAVVGHSQGEIAAACVAGALSLQDAARVVALRSKAIARRLVGTGGMMSVSVTAEAVPPLLDGSGLSVAAVNGPDAVVVSGPSAALAALAARCADDGIRTRTIPVDYASHSAAVENIRDELLKDLSAVRPVDGETPLYSTVTGRLQDTRELDAEYWYRNLREPVRFEQTTGLLLAEGYRAFVEVSPHPVLTTSVQESAGPDAVVTGTLRRDDGGLDRFLLSAAELHTRGVPVDWSPAYRDSGAVRVALPTYAFQRERYWLEEADSPGAASGGEIDREFWRAAGRADLDELSGTLELTGEDQRSALAAVLPALSAWHERRQRQSTVDSWCYRVRWKSVPDVREPRLSGTWLFVAPAGHEGLDAIRAAMTGAGAVVQDLVVPAGETTRAALAERIRAAGECGGVVSLLAFDRTPHPGHPALTGGQAGLLALVQALGDCAVNAPLWCLTRGAVSVSRHEDVVDPVQASLWGLGRVAALEHPGRWGGLADLPEFSAPDTLRRLVSVLAGQSGEDQVAIRTAGVFARRLVHAPPSAGVSRSWIPRGTVLVTGGTGGVAAHLARWLAANGAGHLVLTSRRGPAADGITELVAELTGLGAEVTVAACDLADRDAVAGLLDGIPPERPLTAVVHAAGVTALAAIEDTTAAEFATVLGGKADGAAHLDELLGDRPLDAFVLFSSNAAAWGSGGQGAYAAANAFLDGLAERRHALGRAATSIAWGAWDGGGMSTFSPEIQAQLAQSGLALMPPELAVSALARAAGSAEPSVIVTDMRWETFGPRFTALRPSPLFDDLPELRRVPEDTGGEGHTGARDADLVQRLAALPEAERARLLVELVRAEAAVVLGHSDAGTVAADQAFKEIGFDSLTAVELRNRITGATGVRLAPTVVFDHPTPRAVAEHLLAELGALDATPALLAGLDSLAAALPVAAGDEDLRTRVSARLRELTGRWESLTATAAADDELDLEHASDDEIFRLVDSQFGAAEH</sequence>
<keyword evidence="3" id="KW-0596">Phosphopantetheine</keyword>
<dbReference type="Pfam" id="PF02801">
    <property type="entry name" value="Ketoacyl-synt_C"/>
    <property type="match status" value="1"/>
</dbReference>
<protein>
    <recommendedName>
        <fullName evidence="14">Acyl transferase domain-containing protein</fullName>
    </recommendedName>
</protein>
<reference evidence="12 13" key="1">
    <citation type="journal article" date="2019" name="Int. J. Syst. Evol. Microbiol.">
        <title>The Global Catalogue of Microorganisms (GCM) 10K type strain sequencing project: providing services to taxonomists for standard genome sequencing and annotation.</title>
        <authorList>
            <consortium name="The Broad Institute Genomics Platform"/>
            <consortium name="The Broad Institute Genome Sequencing Center for Infectious Disease"/>
            <person name="Wu L."/>
            <person name="Ma J."/>
        </authorList>
    </citation>
    <scope>NUCLEOTIDE SEQUENCE [LARGE SCALE GENOMIC DNA]</scope>
    <source>
        <strain evidence="12 13">JCM 14545</strain>
    </source>
</reference>
<gene>
    <name evidence="12" type="ORF">GCM10009754_32010</name>
</gene>
<feature type="domain" description="Carrier" evidence="10">
    <location>
        <begin position="1469"/>
        <end position="1544"/>
    </location>
</feature>
<dbReference type="EMBL" id="BAAANN010000011">
    <property type="protein sequence ID" value="GAA1959164.1"/>
    <property type="molecule type" value="Genomic_DNA"/>
</dbReference>
<dbReference type="InterPro" id="IPR001227">
    <property type="entry name" value="Ac_transferase_dom_sf"/>
</dbReference>
<dbReference type="Pfam" id="PF00550">
    <property type="entry name" value="PP-binding"/>
    <property type="match status" value="1"/>
</dbReference>
<dbReference type="InterPro" id="IPR006162">
    <property type="entry name" value="Ppantetheine_attach_site"/>
</dbReference>
<dbReference type="InterPro" id="IPR020841">
    <property type="entry name" value="PKS_Beta-ketoAc_synthase_dom"/>
</dbReference>
<evidence type="ECO:0000256" key="4">
    <source>
        <dbReference type="ARBA" id="ARBA00022553"/>
    </source>
</evidence>
<keyword evidence="4" id="KW-0597">Phosphoprotein</keyword>
<dbReference type="SMART" id="SM00823">
    <property type="entry name" value="PKS_PP"/>
    <property type="match status" value="1"/>
</dbReference>
<dbReference type="PROSITE" id="PS00606">
    <property type="entry name" value="KS3_1"/>
    <property type="match status" value="1"/>
</dbReference>
<dbReference type="SMART" id="SM01294">
    <property type="entry name" value="PKS_PP_betabranch"/>
    <property type="match status" value="1"/>
</dbReference>
<comment type="caution">
    <text evidence="12">The sequence shown here is derived from an EMBL/GenBank/DDBJ whole genome shotgun (WGS) entry which is preliminary data.</text>
</comment>
<dbReference type="PANTHER" id="PTHR43775">
    <property type="entry name" value="FATTY ACID SYNTHASE"/>
    <property type="match status" value="1"/>
</dbReference>
<evidence type="ECO:0000256" key="8">
    <source>
        <dbReference type="ARBA" id="ARBA00023268"/>
    </source>
</evidence>
<keyword evidence="8" id="KW-0511">Multifunctional enzyme</keyword>
<dbReference type="Gene3D" id="1.10.1200.10">
    <property type="entry name" value="ACP-like"/>
    <property type="match status" value="1"/>
</dbReference>
<dbReference type="InterPro" id="IPR041618">
    <property type="entry name" value="PKS_DE"/>
</dbReference>
<dbReference type="InterPro" id="IPR014043">
    <property type="entry name" value="Acyl_transferase_dom"/>
</dbReference>
<organism evidence="12 13">
    <name type="scientific">Amycolatopsis minnesotensis</name>
    <dbReference type="NCBI Taxonomy" id="337894"/>
    <lineage>
        <taxon>Bacteria</taxon>
        <taxon>Bacillati</taxon>
        <taxon>Actinomycetota</taxon>
        <taxon>Actinomycetes</taxon>
        <taxon>Pseudonocardiales</taxon>
        <taxon>Pseudonocardiaceae</taxon>
        <taxon>Amycolatopsis</taxon>
    </lineage>
</organism>
<dbReference type="InterPro" id="IPR036291">
    <property type="entry name" value="NAD(P)-bd_dom_sf"/>
</dbReference>
<dbReference type="Pfam" id="PF22336">
    <property type="entry name" value="RhiE-like_linker"/>
    <property type="match status" value="1"/>
</dbReference>
<comment type="pathway">
    <text evidence="2">Antibiotic biosynthesis.</text>
</comment>
<evidence type="ECO:0000313" key="13">
    <source>
        <dbReference type="Proteomes" id="UP001501116"/>
    </source>
</evidence>
<keyword evidence="7" id="KW-0045">Antibiotic biosynthesis</keyword>
<evidence type="ECO:0000256" key="2">
    <source>
        <dbReference type="ARBA" id="ARBA00004792"/>
    </source>
</evidence>
<evidence type="ECO:0000256" key="7">
    <source>
        <dbReference type="ARBA" id="ARBA00023194"/>
    </source>
</evidence>
<dbReference type="PROSITE" id="PS52004">
    <property type="entry name" value="KS3_2"/>
    <property type="match status" value="1"/>
</dbReference>
<dbReference type="InterPro" id="IPR057326">
    <property type="entry name" value="KR_dom"/>
</dbReference>
<dbReference type="CDD" id="cd08952">
    <property type="entry name" value="KR_1_SDR_x"/>
    <property type="match status" value="1"/>
</dbReference>
<comment type="cofactor">
    <cofactor evidence="1">
        <name>pantetheine 4'-phosphate</name>
        <dbReference type="ChEBI" id="CHEBI:47942"/>
    </cofactor>
</comment>